<proteinExistence type="predicted"/>
<accession>A0A2P6MPE8</accession>
<keyword evidence="3" id="KW-1185">Reference proteome</keyword>
<gene>
    <name evidence="2" type="ORF">PROFUN_02590</name>
</gene>
<comment type="caution">
    <text evidence="2">The sequence shown here is derived from an EMBL/GenBank/DDBJ whole genome shotgun (WGS) entry which is preliminary data.</text>
</comment>
<evidence type="ECO:0000256" key="1">
    <source>
        <dbReference type="SAM" id="MobiDB-lite"/>
    </source>
</evidence>
<protein>
    <submittedName>
        <fullName evidence="2">Uncharacterized protein</fullName>
    </submittedName>
</protein>
<feature type="region of interest" description="Disordered" evidence="1">
    <location>
        <begin position="185"/>
        <end position="206"/>
    </location>
</feature>
<organism evidence="2 3">
    <name type="scientific">Planoprotostelium fungivorum</name>
    <dbReference type="NCBI Taxonomy" id="1890364"/>
    <lineage>
        <taxon>Eukaryota</taxon>
        <taxon>Amoebozoa</taxon>
        <taxon>Evosea</taxon>
        <taxon>Variosea</taxon>
        <taxon>Cavosteliida</taxon>
        <taxon>Cavosteliaceae</taxon>
        <taxon>Planoprotostelium</taxon>
    </lineage>
</organism>
<dbReference type="EMBL" id="MDYQ01000599">
    <property type="protein sequence ID" value="PRP73581.1"/>
    <property type="molecule type" value="Genomic_DNA"/>
</dbReference>
<evidence type="ECO:0000313" key="3">
    <source>
        <dbReference type="Proteomes" id="UP000241769"/>
    </source>
</evidence>
<sequence length="362" mass="42008">MPPLERELLPCPIPGYTHTSQVLAQFQFEWHALDLRFGWSSWHLVRFLLIKVLRVARRPTHKDQNKLFRKTRMEMHTNHFQSQHWPPAPEHEHFMYDLYRPHSHQIYVPPAQMVPPSFEGLWPQPSYFQPPPPPMEQPPPVTPSFMDHLLLNDLEWNPNKRFKIDGEDKFSQSWPGAVPTTNFAAEYSSPEPSPRNFMRGASKSSTTMDNPESNWFYMVEPLKSRQRKSYKSETRYLLPNPITISLKDSARAAKIQSGTVTVELVDSDGQQLSNEKRRYLDAGPSSGLSQHLTKESTTRKFYLKVLENSKNGRFRLLFIINFTTTDGLPHSETIYSNEFVVRYANKYSGGPKERSRAMTASK</sequence>
<dbReference type="InParanoid" id="A0A2P6MPE8"/>
<dbReference type="Proteomes" id="UP000241769">
    <property type="component" value="Unassembled WGS sequence"/>
</dbReference>
<dbReference type="AlphaFoldDB" id="A0A2P6MPE8"/>
<reference evidence="2 3" key="1">
    <citation type="journal article" date="2018" name="Genome Biol. Evol.">
        <title>Multiple Roots of Fruiting Body Formation in Amoebozoa.</title>
        <authorList>
            <person name="Hillmann F."/>
            <person name="Forbes G."/>
            <person name="Novohradska S."/>
            <person name="Ferling I."/>
            <person name="Riege K."/>
            <person name="Groth M."/>
            <person name="Westermann M."/>
            <person name="Marz M."/>
            <person name="Spaller T."/>
            <person name="Winckler T."/>
            <person name="Schaap P."/>
            <person name="Glockner G."/>
        </authorList>
    </citation>
    <scope>NUCLEOTIDE SEQUENCE [LARGE SCALE GENOMIC DNA]</scope>
    <source>
        <strain evidence="2 3">Jena</strain>
    </source>
</reference>
<name>A0A2P6MPE8_9EUKA</name>
<evidence type="ECO:0000313" key="2">
    <source>
        <dbReference type="EMBL" id="PRP73581.1"/>
    </source>
</evidence>